<dbReference type="InterPro" id="IPR012337">
    <property type="entry name" value="RNaseH-like_sf"/>
</dbReference>
<dbReference type="GO" id="GO:0004190">
    <property type="term" value="F:aspartic-type endopeptidase activity"/>
    <property type="evidence" value="ECO:0007669"/>
    <property type="project" value="UniProtKB-KW"/>
</dbReference>
<protein>
    <recommendedName>
        <fullName evidence="2">Integrase catalytic domain-containing protein</fullName>
    </recommendedName>
</protein>
<dbReference type="CDD" id="cd09272">
    <property type="entry name" value="RNase_HI_RT_Ty1"/>
    <property type="match status" value="1"/>
</dbReference>
<reference evidence="3" key="1">
    <citation type="submission" date="2018-02" db="EMBL/GenBank/DDBJ databases">
        <authorList>
            <person name="Cohen D.B."/>
            <person name="Kent A.D."/>
        </authorList>
    </citation>
    <scope>NUCLEOTIDE SEQUENCE</scope>
</reference>
<dbReference type="Pfam" id="PF07727">
    <property type="entry name" value="RVT_2"/>
    <property type="match status" value="1"/>
</dbReference>
<gene>
    <name evidence="3" type="ORF">FSB_LOCUS23424</name>
</gene>
<dbReference type="PANTHER" id="PTHR11439:SF524">
    <property type="entry name" value="RNA-DIRECTED DNA POLYMERASE, PROTEIN KINASE RLK-PELLE-DLSV FAMILY"/>
    <property type="match status" value="1"/>
</dbReference>
<dbReference type="InterPro" id="IPR043502">
    <property type="entry name" value="DNA/RNA_pol_sf"/>
</dbReference>
<dbReference type="Gene3D" id="3.30.420.10">
    <property type="entry name" value="Ribonuclease H-like superfamily/Ribonuclease H"/>
    <property type="match status" value="1"/>
</dbReference>
<keyword evidence="1" id="KW-0378">Hydrolase</keyword>
<proteinExistence type="predicted"/>
<keyword evidence="1" id="KW-0645">Protease</keyword>
<dbReference type="PANTHER" id="PTHR11439">
    <property type="entry name" value="GAG-POL-RELATED RETROTRANSPOSON"/>
    <property type="match status" value="1"/>
</dbReference>
<dbReference type="EMBL" id="OIVN01001579">
    <property type="protein sequence ID" value="SPC95542.1"/>
    <property type="molecule type" value="Genomic_DNA"/>
</dbReference>
<dbReference type="Pfam" id="PF22936">
    <property type="entry name" value="Pol_BBD"/>
    <property type="match status" value="1"/>
</dbReference>
<dbReference type="InterPro" id="IPR013103">
    <property type="entry name" value="RVT_2"/>
</dbReference>
<name>A0A2N9G7K1_FAGSY</name>
<dbReference type="GO" id="GO:0003676">
    <property type="term" value="F:nucleic acid binding"/>
    <property type="evidence" value="ECO:0007669"/>
    <property type="project" value="InterPro"/>
</dbReference>
<dbReference type="InterPro" id="IPR001584">
    <property type="entry name" value="Integrase_cat-core"/>
</dbReference>
<feature type="domain" description="Integrase catalytic" evidence="2">
    <location>
        <begin position="284"/>
        <end position="385"/>
    </location>
</feature>
<dbReference type="SUPFAM" id="SSF56672">
    <property type="entry name" value="DNA/RNA polymerases"/>
    <property type="match status" value="1"/>
</dbReference>
<dbReference type="PROSITE" id="PS50994">
    <property type="entry name" value="INTEGRASE"/>
    <property type="match status" value="1"/>
</dbReference>
<evidence type="ECO:0000259" key="2">
    <source>
        <dbReference type="PROSITE" id="PS50994"/>
    </source>
</evidence>
<dbReference type="Pfam" id="PF13976">
    <property type="entry name" value="gag_pre-integrs"/>
    <property type="match status" value="1"/>
</dbReference>
<accession>A0A2N9G7K1</accession>
<evidence type="ECO:0000313" key="3">
    <source>
        <dbReference type="EMBL" id="SPC95542.1"/>
    </source>
</evidence>
<dbReference type="InterPro" id="IPR036397">
    <property type="entry name" value="RNaseH_sf"/>
</dbReference>
<evidence type="ECO:0000256" key="1">
    <source>
        <dbReference type="ARBA" id="ARBA00022750"/>
    </source>
</evidence>
<dbReference type="AlphaFoldDB" id="A0A2N9G7K1"/>
<organism evidence="3">
    <name type="scientific">Fagus sylvatica</name>
    <name type="common">Beechnut</name>
    <dbReference type="NCBI Taxonomy" id="28930"/>
    <lineage>
        <taxon>Eukaryota</taxon>
        <taxon>Viridiplantae</taxon>
        <taxon>Streptophyta</taxon>
        <taxon>Embryophyta</taxon>
        <taxon>Tracheophyta</taxon>
        <taxon>Spermatophyta</taxon>
        <taxon>Magnoliopsida</taxon>
        <taxon>eudicotyledons</taxon>
        <taxon>Gunneridae</taxon>
        <taxon>Pentapetalae</taxon>
        <taxon>rosids</taxon>
        <taxon>fabids</taxon>
        <taxon>Fagales</taxon>
        <taxon>Fagaceae</taxon>
        <taxon>Fagus</taxon>
    </lineage>
</organism>
<dbReference type="Pfam" id="PF25597">
    <property type="entry name" value="SH3_retrovirus"/>
    <property type="match status" value="1"/>
</dbReference>
<sequence length="994" mass="110992">MEPDEVGVLEWFEFLDGACCWKFRGDNAPIPTTRALSPPLIHVGGGFIKLGLVHLLPHGISSSMPHPKIRTTPVHLLHQDDQVPQALAALHINSPTTGEWLPDTGATAHITDDPGILSDLKPYVGSDSIMVGNGHQLPIPHTGNAHIFPTDSSLSLTNVLVVPDIKKNLLSVSQLTCDYPCYFLFDNHGFVIKDLRTHQVLASGSKEDGLYVLQHAPVKVFFSNRFRVVDSNTWHGRLGHPQPRILQFLTHNKFISVNKKSSSFCQSCALSKSCKLPFFPSANKAIVPLAKIHCDLWGPAPVLSNQDFRYYAIFVDDFSRFTWLYPLKKKSDFYRVFFTFQAMVEKQFQHEIKVFHSDSGGEFTKQEFIDHLLRNGIVHLFSCPGTRNRTVLQKGSTAMCDKHKGYRCLHISTGRIYISRHVVFDEKFFPFASAASTKSDSASNLLAGWVPSKLQITSPPTPTTPIPSPPPSHTLDKEFARLFSSEHPLPPNPKYALSVITPSTPPEPKSVKVALRDPSWHAAMKDEMHALHHNNTWTLVPRQPGMNVIGCRWIFKTKLHSDGSLERLKARLVAKGYNQREGVDFLETFSPVIRPATIHTVLTLATVKGWSLRQLDVKNAFLHGYLDTAVFMDQPPGFADSTLPHHVCKLQRALYGLKQAPRAWFDRFSTFLIDYGFLCSSADSSLFVFNTGKHTLILLVYVDDIILTGSCSTLLAAFSKYMSDLLHHTTMLDCKPVATPMASKQPCVADPDSPYKDVTEYRQIVGTLQYLTLTWPDLSYAVNSVCQYMHAPTNAHYQMVKRILRYVKGTLSLGVRILRESSLDLYAFSDVDWVGCPTTRCSTTGFCTFLGSNCISWSAKKQPTVSRSSTEAEYRAMASTAAELTWISFILRDIGVSQAQPPVLFCDNLSALHMSVNPVLHARTKHIAIDYHFVREKVALGSLLTRFVPSSLQIADLFTKPLSRAVFDGLKTKLGLWDTPTPSLKGDKEADKSN</sequence>
<dbReference type="GO" id="GO:0015074">
    <property type="term" value="P:DNA integration"/>
    <property type="evidence" value="ECO:0007669"/>
    <property type="project" value="InterPro"/>
</dbReference>
<keyword evidence="1" id="KW-0064">Aspartyl protease</keyword>
<dbReference type="SUPFAM" id="SSF53098">
    <property type="entry name" value="Ribonuclease H-like"/>
    <property type="match status" value="1"/>
</dbReference>
<dbReference type="Pfam" id="PF00665">
    <property type="entry name" value="rve"/>
    <property type="match status" value="1"/>
</dbReference>
<dbReference type="InterPro" id="IPR025724">
    <property type="entry name" value="GAG-pre-integrase_dom"/>
</dbReference>
<dbReference type="InterPro" id="IPR054722">
    <property type="entry name" value="PolX-like_BBD"/>
</dbReference>
<dbReference type="InterPro" id="IPR057670">
    <property type="entry name" value="SH3_retrovirus"/>
</dbReference>